<comment type="similarity">
    <text evidence="2 5">Belongs to the MET18/MMS19 family.</text>
</comment>
<protein>
    <recommendedName>
        <fullName evidence="5">MMS19 nucleotide excision repair protein</fullName>
    </recommendedName>
</protein>
<dbReference type="InterPro" id="IPR039920">
    <property type="entry name" value="MMS19"/>
</dbReference>
<dbReference type="InterPro" id="IPR024687">
    <property type="entry name" value="MMS19_C"/>
</dbReference>
<dbReference type="InterPro" id="IPR011989">
    <property type="entry name" value="ARM-like"/>
</dbReference>
<keyword evidence="4 5" id="KW-0539">Nucleus</keyword>
<evidence type="ECO:0000256" key="5">
    <source>
        <dbReference type="RuleBase" id="RU367072"/>
    </source>
</evidence>
<comment type="function">
    <text evidence="5">Key component of the cytosolic iron-sulfur protein assembly (CIA) complex, a multiprotein complex that mediates the incorporation of iron-sulfur cluster into apoproteins specifically involved in DNA metabolism and genomic integrity. In the CIA complex, MMS19 acts as an adapter between early-acting CIA components and a subset of cellular target iron-sulfur proteins.</text>
</comment>
<keyword evidence="5" id="KW-0234">DNA repair</keyword>
<evidence type="ECO:0000259" key="6">
    <source>
        <dbReference type="Pfam" id="PF12460"/>
    </source>
</evidence>
<gene>
    <name evidence="8" type="ORF">PNOK_0453100</name>
</gene>
<dbReference type="EMBL" id="NBII01000004">
    <property type="protein sequence ID" value="PAV19597.1"/>
    <property type="molecule type" value="Genomic_DNA"/>
</dbReference>
<dbReference type="Pfam" id="PF12460">
    <property type="entry name" value="MMS19_C"/>
    <property type="match status" value="1"/>
</dbReference>
<dbReference type="GO" id="GO:0051604">
    <property type="term" value="P:protein maturation"/>
    <property type="evidence" value="ECO:0007669"/>
    <property type="project" value="UniProtKB-UniRule"/>
</dbReference>
<dbReference type="InParanoid" id="A0A286UJ29"/>
<name>A0A286UJ29_9AGAM</name>
<dbReference type="GO" id="GO:0016226">
    <property type="term" value="P:iron-sulfur cluster assembly"/>
    <property type="evidence" value="ECO:0007669"/>
    <property type="project" value="UniProtKB-UniRule"/>
</dbReference>
<feature type="domain" description="MMS19 C-terminal" evidence="6">
    <location>
        <begin position="537"/>
        <end position="987"/>
    </location>
</feature>
<evidence type="ECO:0000256" key="1">
    <source>
        <dbReference type="ARBA" id="ARBA00004123"/>
    </source>
</evidence>
<organism evidence="8 9">
    <name type="scientific">Pyrrhoderma noxium</name>
    <dbReference type="NCBI Taxonomy" id="2282107"/>
    <lineage>
        <taxon>Eukaryota</taxon>
        <taxon>Fungi</taxon>
        <taxon>Dikarya</taxon>
        <taxon>Basidiomycota</taxon>
        <taxon>Agaricomycotina</taxon>
        <taxon>Agaricomycetes</taxon>
        <taxon>Hymenochaetales</taxon>
        <taxon>Hymenochaetaceae</taxon>
        <taxon>Pyrrhoderma</taxon>
    </lineage>
</organism>
<dbReference type="GO" id="GO:0097361">
    <property type="term" value="C:cytosolic [4Fe-4S] assembly targeting complex"/>
    <property type="evidence" value="ECO:0007669"/>
    <property type="project" value="UniProtKB-UniRule"/>
</dbReference>
<comment type="subcellular location">
    <subcellularLocation>
        <location evidence="1 5">Nucleus</location>
    </subcellularLocation>
</comment>
<dbReference type="Proteomes" id="UP000217199">
    <property type="component" value="Unassembled WGS sequence"/>
</dbReference>
<evidence type="ECO:0000313" key="8">
    <source>
        <dbReference type="EMBL" id="PAV19597.1"/>
    </source>
</evidence>
<keyword evidence="9" id="KW-1185">Reference proteome</keyword>
<accession>A0A286UJ29</accession>
<reference evidence="8 9" key="1">
    <citation type="journal article" date="2017" name="Mol. Ecol.">
        <title>Comparative and population genomic landscape of Phellinus noxius: A hypervariable fungus causing root rot in trees.</title>
        <authorList>
            <person name="Chung C.L."/>
            <person name="Lee T.J."/>
            <person name="Akiba M."/>
            <person name="Lee H.H."/>
            <person name="Kuo T.H."/>
            <person name="Liu D."/>
            <person name="Ke H.M."/>
            <person name="Yokoi T."/>
            <person name="Roa M.B."/>
            <person name="Lu M.J."/>
            <person name="Chang Y.Y."/>
            <person name="Ann P.J."/>
            <person name="Tsai J.N."/>
            <person name="Chen C.Y."/>
            <person name="Tzean S.S."/>
            <person name="Ota Y."/>
            <person name="Hattori T."/>
            <person name="Sahashi N."/>
            <person name="Liou R.F."/>
            <person name="Kikuchi T."/>
            <person name="Tsai I.J."/>
        </authorList>
    </citation>
    <scope>NUCLEOTIDE SEQUENCE [LARGE SCALE GENOMIC DNA]</scope>
    <source>
        <strain evidence="8 9">FFPRI411160</strain>
    </source>
</reference>
<dbReference type="InterPro" id="IPR016024">
    <property type="entry name" value="ARM-type_fold"/>
</dbReference>
<comment type="caution">
    <text evidence="8">The sequence shown here is derived from an EMBL/GenBank/DDBJ whole genome shotgun (WGS) entry which is preliminary data.</text>
</comment>
<dbReference type="Pfam" id="PF14500">
    <property type="entry name" value="MMS19_N"/>
    <property type="match status" value="1"/>
</dbReference>
<dbReference type="InterPro" id="IPR029240">
    <property type="entry name" value="MMS19_N"/>
</dbReference>
<evidence type="ECO:0000256" key="3">
    <source>
        <dbReference type="ARBA" id="ARBA00022737"/>
    </source>
</evidence>
<proteinExistence type="inferred from homology"/>
<evidence type="ECO:0000313" key="9">
    <source>
        <dbReference type="Proteomes" id="UP000217199"/>
    </source>
</evidence>
<dbReference type="OrthoDB" id="342900at2759"/>
<dbReference type="STRING" id="2282107.A0A286UJ29"/>
<dbReference type="GO" id="GO:0006281">
    <property type="term" value="P:DNA repair"/>
    <property type="evidence" value="ECO:0007669"/>
    <property type="project" value="UniProtKB-UniRule"/>
</dbReference>
<feature type="domain" description="MMS19 N-terminal" evidence="7">
    <location>
        <begin position="40"/>
        <end position="293"/>
    </location>
</feature>
<dbReference type="Gene3D" id="1.25.10.10">
    <property type="entry name" value="Leucine-rich Repeat Variant"/>
    <property type="match status" value="1"/>
</dbReference>
<dbReference type="PANTHER" id="PTHR12891">
    <property type="entry name" value="DNA REPAIR/TRANSCRIPTION PROTEIN MET18/MMS19"/>
    <property type="match status" value="1"/>
</dbReference>
<evidence type="ECO:0000256" key="4">
    <source>
        <dbReference type="ARBA" id="ARBA00023242"/>
    </source>
</evidence>
<evidence type="ECO:0000259" key="7">
    <source>
        <dbReference type="Pfam" id="PF14500"/>
    </source>
</evidence>
<sequence>MSMEATERLVRTWIATGRDEEVSQIISDIESGRSALLNLVKALGEYLTSEEDVLRQKGVDLLSQVLEKCSPAKINKQATRVLVTFYTGKLEDPETVIPSLKGLVPLTALPTFSGAETVDTIKALFSHVKMKGLNQSSRYLVFKILDSLVARHRDEFITGYTSFIDGEKDPRNLLLAFSMDRVICIEFDISEHIEEMFNIIFCYFPITFRPPADDPYGITPEELRAALRSCLNSSPLFGQLAIPLFLDKLLAGSPATKKDIVETIGVCLPVYGPVVARNFAKKLWNFIKLEVFQPVNPEIEAEALKTTQVLIRTIYESKGTSDETSETLSGLAKEICDECLELMKEPEKSQAIPASKVMASLIGTTANVTKLSINQAITHLLGLYRDPDELIHRPQILTLLCIIVSAIDAERVTLEQFGLQGLLLSYKDDVLGAFISGTKNPGSCEAALEGLKKLTKMQDALSEEELVYVVHNINEVLQAEDGEIESASDDALGVLIGIAENHSKIVDEGTLPFLFSSLPESPASRDANKSRTKIWTTLRWLAQLCVPAPLFETLVVRLTTKLELIFAPNNIPDDENDYEPRLAYAHGILRTLYSVLELKVNANHADVPKYIDRLVPRIYGLFISQALRGPQYVLAEFYTRLLDISGHIVTLVVRTASLERQEKFISDLELLYFEGNLGLFSSLIKDLPSEVVFKPFESSSSLALKNTISLFSSAVLALRPKVLLKSFEPNEFLDKIQTWGLDNAANEHQRKAAIYIVATLLNKNRDLLSPFITKQLEAVWKEIISVPDLPTEQRQHAIQSWLWITKALVLLNDPAVFTFVGHLFEIFSDPSVGWDAAKVVGHIASGGEDILTKTNHSVIKILYAQKYFRTVLPKIMANLSGVIQSPAQKASLVALTSLISSLPKTVYMSEMSTLMPHLIRGLDLPSCEIRSNIIDTLTVVASSDGIHGPTQEHATTLVSIVLKNALPQEITSVPLRIASLKYLATLPKAVRYDVLHPNKNLVIRELERALDDPKRAVRKEAVNARTAWFLYKG</sequence>
<dbReference type="PANTHER" id="PTHR12891:SF0">
    <property type="entry name" value="MMS19 NUCLEOTIDE EXCISION REPAIR PROTEIN HOMOLOG"/>
    <property type="match status" value="1"/>
</dbReference>
<evidence type="ECO:0000256" key="2">
    <source>
        <dbReference type="ARBA" id="ARBA00009340"/>
    </source>
</evidence>
<keyword evidence="3" id="KW-0677">Repeat</keyword>
<dbReference type="FunCoup" id="A0A286UJ29">
    <property type="interactions" value="482"/>
</dbReference>
<dbReference type="SUPFAM" id="SSF48371">
    <property type="entry name" value="ARM repeat"/>
    <property type="match status" value="1"/>
</dbReference>
<dbReference type="GO" id="GO:0005634">
    <property type="term" value="C:nucleus"/>
    <property type="evidence" value="ECO:0007669"/>
    <property type="project" value="UniProtKB-SubCell"/>
</dbReference>
<dbReference type="AlphaFoldDB" id="A0A286UJ29"/>
<keyword evidence="5" id="KW-0227">DNA damage</keyword>